<dbReference type="PANTHER" id="PTHR30386:SF24">
    <property type="entry name" value="MULTIDRUG RESISTANCE EFFLUX PUMP"/>
    <property type="match status" value="1"/>
</dbReference>
<reference evidence="5 6" key="1">
    <citation type="journal article" date="2017" name="Int. J. Syst. Evol. Microbiol.">
        <title>Achromobacter aloeverae sp. nov., isolated from the root of Aloe vera (L.) Burm.f.</title>
        <authorList>
            <person name="Kuncharoen N."/>
            <person name="Muramatsu Y."/>
            <person name="Shibata C."/>
            <person name="Kamakura Y."/>
            <person name="Nakagawa Y."/>
            <person name="Tanasupawat S."/>
        </authorList>
    </citation>
    <scope>NUCLEOTIDE SEQUENCE [LARGE SCALE GENOMIC DNA]</scope>
    <source>
        <strain evidence="5 6">AVA-1</strain>
    </source>
</reference>
<evidence type="ECO:0000256" key="2">
    <source>
        <dbReference type="SAM" id="MobiDB-lite"/>
    </source>
</evidence>
<dbReference type="InterPro" id="IPR058625">
    <property type="entry name" value="MdtA-like_BSH"/>
</dbReference>
<dbReference type="Pfam" id="PF25917">
    <property type="entry name" value="BSH_RND"/>
    <property type="match status" value="1"/>
</dbReference>
<keyword evidence="3" id="KW-1133">Transmembrane helix</keyword>
<evidence type="ECO:0000256" key="3">
    <source>
        <dbReference type="SAM" id="Phobius"/>
    </source>
</evidence>
<dbReference type="AlphaFoldDB" id="A0A4Q1HIB9"/>
<evidence type="ECO:0000259" key="4">
    <source>
        <dbReference type="Pfam" id="PF25917"/>
    </source>
</evidence>
<dbReference type="Gene3D" id="1.10.287.470">
    <property type="entry name" value="Helix hairpin bin"/>
    <property type="match status" value="1"/>
</dbReference>
<evidence type="ECO:0000313" key="6">
    <source>
        <dbReference type="Proteomes" id="UP000290849"/>
    </source>
</evidence>
<feature type="coiled-coil region" evidence="1">
    <location>
        <begin position="202"/>
        <end position="236"/>
    </location>
</feature>
<feature type="coiled-coil region" evidence="1">
    <location>
        <begin position="115"/>
        <end position="163"/>
    </location>
</feature>
<comment type="caution">
    <text evidence="5">The sequence shown here is derived from an EMBL/GenBank/DDBJ whole genome shotgun (WGS) entry which is preliminary data.</text>
</comment>
<keyword evidence="3" id="KW-0472">Membrane</keyword>
<accession>A0A4Q1HIB9</accession>
<dbReference type="PRINTS" id="PR01490">
    <property type="entry name" value="RTXTOXIND"/>
</dbReference>
<evidence type="ECO:0000313" key="5">
    <source>
        <dbReference type="EMBL" id="RXN87948.1"/>
    </source>
</evidence>
<keyword evidence="3" id="KW-0812">Transmembrane</keyword>
<gene>
    <name evidence="5" type="ORF">C7R54_15320</name>
</gene>
<dbReference type="Gene3D" id="2.40.50.100">
    <property type="match status" value="1"/>
</dbReference>
<feature type="region of interest" description="Disordered" evidence="2">
    <location>
        <begin position="1"/>
        <end position="30"/>
    </location>
</feature>
<feature type="transmembrane region" description="Helical" evidence="3">
    <location>
        <begin position="36"/>
        <end position="58"/>
    </location>
</feature>
<dbReference type="Proteomes" id="UP000290849">
    <property type="component" value="Unassembled WGS sequence"/>
</dbReference>
<name>A0A4Q1HIB9_9BURK</name>
<dbReference type="RefSeq" id="WP_129151316.1">
    <property type="nucleotide sequence ID" value="NZ_JBHSDO010000011.1"/>
</dbReference>
<keyword evidence="1" id="KW-0175">Coiled coil</keyword>
<dbReference type="GO" id="GO:0055085">
    <property type="term" value="P:transmembrane transport"/>
    <property type="evidence" value="ECO:0007669"/>
    <property type="project" value="InterPro"/>
</dbReference>
<dbReference type="EMBL" id="PYAL01000004">
    <property type="protein sequence ID" value="RXN87948.1"/>
    <property type="molecule type" value="Genomic_DNA"/>
</dbReference>
<protein>
    <submittedName>
        <fullName evidence="5">Multidrug ABC transporter permease</fullName>
    </submittedName>
</protein>
<proteinExistence type="predicted"/>
<organism evidence="5 6">
    <name type="scientific">Achromobacter aloeverae</name>
    <dbReference type="NCBI Taxonomy" id="1750518"/>
    <lineage>
        <taxon>Bacteria</taxon>
        <taxon>Pseudomonadati</taxon>
        <taxon>Pseudomonadota</taxon>
        <taxon>Betaproteobacteria</taxon>
        <taxon>Burkholderiales</taxon>
        <taxon>Alcaligenaceae</taxon>
        <taxon>Achromobacter</taxon>
    </lineage>
</organism>
<dbReference type="PANTHER" id="PTHR30386">
    <property type="entry name" value="MEMBRANE FUSION SUBUNIT OF EMRAB-TOLC MULTIDRUG EFFLUX PUMP"/>
    <property type="match status" value="1"/>
</dbReference>
<evidence type="ECO:0000256" key="1">
    <source>
        <dbReference type="SAM" id="Coils"/>
    </source>
</evidence>
<keyword evidence="6" id="KW-1185">Reference proteome</keyword>
<dbReference type="SUPFAM" id="SSF111369">
    <property type="entry name" value="HlyD-like secretion proteins"/>
    <property type="match status" value="2"/>
</dbReference>
<dbReference type="OrthoDB" id="9811754at2"/>
<dbReference type="InterPro" id="IPR050739">
    <property type="entry name" value="MFP"/>
</dbReference>
<dbReference type="Gene3D" id="2.40.30.170">
    <property type="match status" value="1"/>
</dbReference>
<feature type="domain" description="Multidrug resistance protein MdtA-like barrel-sandwich hybrid" evidence="4">
    <location>
        <begin position="76"/>
        <end position="271"/>
    </location>
</feature>
<feature type="compositionally biased region" description="Basic and acidic residues" evidence="2">
    <location>
        <begin position="369"/>
        <end position="385"/>
    </location>
</feature>
<feature type="region of interest" description="Disordered" evidence="2">
    <location>
        <begin position="369"/>
        <end position="395"/>
    </location>
</feature>
<sequence length="395" mass="41904">MSTTTDTLPGAPPLAPPLAPPPPAASRPRPASRRRLALLAGAGLAVLAGAAWLGHWWLVGRYFESTDDAYLQADAMTVAPKISGYVAEVYVADNQTVKVGDPLLRLDDGTYRATLDQAKATIAAREADLARAQAALRQQQASLEQAQAQQRVARLNAQHAEDEVRRYRPLAASGAETSERLANLVNTRDQAQATLAANTAAVAAAQAQLAVTAAEIDQARAQADAARASARQAALDLQDTVVRASQPGRIGDRSVRVGQYVQPGTRAMTVVPVQNVYLVANFKETQIGRMRVNQPVTLHVDALPGTDLHGVVDSFAPGTGSQFALLPPENATGNFTKIVQRVPVRIRIDTGPATRSLLLPGLSVTAEVDTRGARDDEQKVREENRATAPAASNHG</sequence>
<feature type="compositionally biased region" description="Pro residues" evidence="2">
    <location>
        <begin position="10"/>
        <end position="25"/>
    </location>
</feature>